<sequence length="134" mass="14920">MPAVLFKVSSIAASKRAQLAPPLAVIVPLTKEAGTRLLRHSCSLACSSRVQLPSAPRRVLRHVRSLKSLITELHDHVMSKEVQRHSHSHFPLHRKHFHWRPPSTNEGVDFSATALLLAGARHQLALHTLAYEAK</sequence>
<gene>
    <name evidence="1" type="ORF">EYF80_009653</name>
</gene>
<protein>
    <submittedName>
        <fullName evidence="1">Uncharacterized protein</fullName>
    </submittedName>
</protein>
<evidence type="ECO:0000313" key="1">
    <source>
        <dbReference type="EMBL" id="TNN80141.1"/>
    </source>
</evidence>
<keyword evidence="2" id="KW-1185">Reference proteome</keyword>
<reference evidence="1 2" key="1">
    <citation type="submission" date="2019-03" db="EMBL/GenBank/DDBJ databases">
        <title>First draft genome of Liparis tanakae, snailfish: a comprehensive survey of snailfish specific genes.</title>
        <authorList>
            <person name="Kim W."/>
            <person name="Song I."/>
            <person name="Jeong J.-H."/>
            <person name="Kim D."/>
            <person name="Kim S."/>
            <person name="Ryu S."/>
            <person name="Song J.Y."/>
            <person name="Lee S.K."/>
        </authorList>
    </citation>
    <scope>NUCLEOTIDE SEQUENCE [LARGE SCALE GENOMIC DNA]</scope>
    <source>
        <tissue evidence="1">Muscle</tissue>
    </source>
</reference>
<comment type="caution">
    <text evidence="1">The sequence shown here is derived from an EMBL/GenBank/DDBJ whole genome shotgun (WGS) entry which is preliminary data.</text>
</comment>
<dbReference type="AlphaFoldDB" id="A0A4Z2IQN7"/>
<evidence type="ECO:0000313" key="2">
    <source>
        <dbReference type="Proteomes" id="UP000314294"/>
    </source>
</evidence>
<dbReference type="EMBL" id="SRLO01000057">
    <property type="protein sequence ID" value="TNN80141.1"/>
    <property type="molecule type" value="Genomic_DNA"/>
</dbReference>
<dbReference type="Proteomes" id="UP000314294">
    <property type="component" value="Unassembled WGS sequence"/>
</dbReference>
<organism evidence="1 2">
    <name type="scientific">Liparis tanakae</name>
    <name type="common">Tanaka's snailfish</name>
    <dbReference type="NCBI Taxonomy" id="230148"/>
    <lineage>
        <taxon>Eukaryota</taxon>
        <taxon>Metazoa</taxon>
        <taxon>Chordata</taxon>
        <taxon>Craniata</taxon>
        <taxon>Vertebrata</taxon>
        <taxon>Euteleostomi</taxon>
        <taxon>Actinopterygii</taxon>
        <taxon>Neopterygii</taxon>
        <taxon>Teleostei</taxon>
        <taxon>Neoteleostei</taxon>
        <taxon>Acanthomorphata</taxon>
        <taxon>Eupercaria</taxon>
        <taxon>Perciformes</taxon>
        <taxon>Cottioidei</taxon>
        <taxon>Cottales</taxon>
        <taxon>Liparidae</taxon>
        <taxon>Liparis</taxon>
    </lineage>
</organism>
<name>A0A4Z2IQN7_9TELE</name>
<accession>A0A4Z2IQN7</accession>
<proteinExistence type="predicted"/>